<reference evidence="2 3" key="1">
    <citation type="submission" date="2016-10" db="EMBL/GenBank/DDBJ databases">
        <title>Whole genome sequences of antibiotic resistant commensal Escherichia coli from healthy Australian adults.</title>
        <authorList>
            <person name="Moran R.A."/>
            <person name="Anantham S."/>
            <person name="Nigro S.J."/>
            <person name="Holt K.E."/>
            <person name="Hall R.M."/>
        </authorList>
    </citation>
    <scope>NUCLEOTIDE SEQUENCE [LARGE SCALE GENOMIC DNA]</scope>
    <source>
        <strain evidence="2 3">2.3-R4</strain>
    </source>
</reference>
<comment type="caution">
    <text evidence="2">The sequence shown here is derived from an EMBL/GenBank/DDBJ whole genome shotgun (WGS) entry which is preliminary data.</text>
</comment>
<dbReference type="EMBL" id="MPAF01000274">
    <property type="protein sequence ID" value="OOK18704.1"/>
    <property type="molecule type" value="Genomic_DNA"/>
</dbReference>
<evidence type="ECO:0000313" key="2">
    <source>
        <dbReference type="EMBL" id="OOK18704.1"/>
    </source>
</evidence>
<evidence type="ECO:0000256" key="1">
    <source>
        <dbReference type="SAM" id="Phobius"/>
    </source>
</evidence>
<keyword evidence="1" id="KW-0812">Transmembrane</keyword>
<dbReference type="AlphaFoldDB" id="A0AAX0K649"/>
<accession>A0AAX0K649</accession>
<keyword evidence="1" id="KW-1133">Transmembrane helix</keyword>
<protein>
    <recommendedName>
        <fullName evidence="4">Phage tail tape measure protein</fullName>
    </recommendedName>
</protein>
<feature type="non-terminal residue" evidence="2">
    <location>
        <position position="1"/>
    </location>
</feature>
<proteinExistence type="predicted"/>
<feature type="transmembrane region" description="Helical" evidence="1">
    <location>
        <begin position="67"/>
        <end position="84"/>
    </location>
</feature>
<feature type="transmembrane region" description="Helical" evidence="1">
    <location>
        <begin position="104"/>
        <end position="126"/>
    </location>
</feature>
<keyword evidence="1" id="KW-0472">Membrane</keyword>
<gene>
    <name evidence="2" type="ORF">BMT91_27310</name>
</gene>
<sequence>ADLVDGPLRSVTQSFTRVIAKVTALAQAHPELTKQLLIAGGVLLAAVAAMGALSLATGVLMGPLAKLRLGFALLTGTSGLGRALPLLTQLRGVLGGPLGGIGGWRVLFVAITSGAGRFAALLGVVAGR</sequence>
<evidence type="ECO:0000313" key="3">
    <source>
        <dbReference type="Proteomes" id="UP000188855"/>
    </source>
</evidence>
<organism evidence="2 3">
    <name type="scientific">Escherichia coli</name>
    <dbReference type="NCBI Taxonomy" id="562"/>
    <lineage>
        <taxon>Bacteria</taxon>
        <taxon>Pseudomonadati</taxon>
        <taxon>Pseudomonadota</taxon>
        <taxon>Gammaproteobacteria</taxon>
        <taxon>Enterobacterales</taxon>
        <taxon>Enterobacteriaceae</taxon>
        <taxon>Escherichia</taxon>
    </lineage>
</organism>
<feature type="non-terminal residue" evidence="2">
    <location>
        <position position="128"/>
    </location>
</feature>
<evidence type="ECO:0008006" key="4">
    <source>
        <dbReference type="Google" id="ProtNLM"/>
    </source>
</evidence>
<dbReference type="Proteomes" id="UP000188855">
    <property type="component" value="Unassembled WGS sequence"/>
</dbReference>
<name>A0AAX0K649_ECOLX</name>
<feature type="transmembrane region" description="Helical" evidence="1">
    <location>
        <begin position="36"/>
        <end position="60"/>
    </location>
</feature>